<protein>
    <recommendedName>
        <fullName evidence="2">Peptidase S11 D-alanyl-D-alanine carboxypeptidase A N-terminal domain-containing protein</fullName>
    </recommendedName>
</protein>
<gene>
    <name evidence="3" type="ORF">A3I86_01420</name>
</gene>
<keyword evidence="1" id="KW-0812">Transmembrane</keyword>
<dbReference type="AlphaFoldDB" id="A0A1G2UFW1"/>
<keyword evidence="1" id="KW-0472">Membrane</keyword>
<dbReference type="InterPro" id="IPR001967">
    <property type="entry name" value="Peptidase_S11_N"/>
</dbReference>
<sequence>MDNQSSITHDSEISFFTFLIIILVFLLTLSFILDLRIKRNDISAPSEVVSKPFPLITLKAKAAYVYDIRTETILFAKNEDVRLPLASLAKVMSALVAEDLSPSYSTITIVEEALKTEGDSGFFKDEKWFLGDILDFSLLTSSNDGMRAVALSLGALSRSAATSEEIVNDFIGEMNIKASELGLKNMYFWNETGLDELDIRSGAYGSAKDIGILLEYIILHNPELLVATRDTMMTIRSLDNFLHIAKNTNSLASEIPGLIASKTGFTDIAGGNLAVVFDPELGHPIIVVILGSTEQGRFEDVRALVNAVMEYVTTN</sequence>
<dbReference type="Gene3D" id="3.40.710.10">
    <property type="entry name" value="DD-peptidase/beta-lactamase superfamily"/>
    <property type="match status" value="1"/>
</dbReference>
<keyword evidence="1" id="KW-1133">Transmembrane helix</keyword>
<dbReference type="GO" id="GO:0006508">
    <property type="term" value="P:proteolysis"/>
    <property type="evidence" value="ECO:0007669"/>
    <property type="project" value="InterPro"/>
</dbReference>
<dbReference type="Pfam" id="PF00768">
    <property type="entry name" value="Peptidase_S11"/>
    <property type="match status" value="1"/>
</dbReference>
<dbReference type="EMBL" id="MHWM01000032">
    <property type="protein sequence ID" value="OHB08020.1"/>
    <property type="molecule type" value="Genomic_DNA"/>
</dbReference>
<evidence type="ECO:0000313" key="3">
    <source>
        <dbReference type="EMBL" id="OHB08020.1"/>
    </source>
</evidence>
<evidence type="ECO:0000259" key="2">
    <source>
        <dbReference type="Pfam" id="PF00768"/>
    </source>
</evidence>
<proteinExistence type="predicted"/>
<accession>A0A1G2UFW1</accession>
<feature type="domain" description="Peptidase S11 D-alanyl-D-alanine carboxypeptidase A N-terminal" evidence="2">
    <location>
        <begin position="57"/>
        <end position="292"/>
    </location>
</feature>
<name>A0A1G2UFW1_9BACT</name>
<evidence type="ECO:0000256" key="1">
    <source>
        <dbReference type="SAM" id="Phobius"/>
    </source>
</evidence>
<dbReference type="InterPro" id="IPR012338">
    <property type="entry name" value="Beta-lactam/transpept-like"/>
</dbReference>
<organism evidence="3 4">
    <name type="scientific">Candidatus Zambryskibacteria bacterium RIFCSPLOWO2_02_FULL_39_14</name>
    <dbReference type="NCBI Taxonomy" id="1802769"/>
    <lineage>
        <taxon>Bacteria</taxon>
        <taxon>Candidatus Zambryskiibacteriota</taxon>
    </lineage>
</organism>
<dbReference type="Proteomes" id="UP000177096">
    <property type="component" value="Unassembled WGS sequence"/>
</dbReference>
<reference evidence="3 4" key="1">
    <citation type="journal article" date="2016" name="Nat. Commun.">
        <title>Thousands of microbial genomes shed light on interconnected biogeochemical processes in an aquifer system.</title>
        <authorList>
            <person name="Anantharaman K."/>
            <person name="Brown C.T."/>
            <person name="Hug L.A."/>
            <person name="Sharon I."/>
            <person name="Castelle C.J."/>
            <person name="Probst A.J."/>
            <person name="Thomas B.C."/>
            <person name="Singh A."/>
            <person name="Wilkins M.J."/>
            <person name="Karaoz U."/>
            <person name="Brodie E.L."/>
            <person name="Williams K.H."/>
            <person name="Hubbard S.S."/>
            <person name="Banfield J.F."/>
        </authorList>
    </citation>
    <scope>NUCLEOTIDE SEQUENCE [LARGE SCALE GENOMIC DNA]</scope>
</reference>
<dbReference type="GO" id="GO:0009002">
    <property type="term" value="F:serine-type D-Ala-D-Ala carboxypeptidase activity"/>
    <property type="evidence" value="ECO:0007669"/>
    <property type="project" value="InterPro"/>
</dbReference>
<evidence type="ECO:0000313" key="4">
    <source>
        <dbReference type="Proteomes" id="UP000177096"/>
    </source>
</evidence>
<comment type="caution">
    <text evidence="3">The sequence shown here is derived from an EMBL/GenBank/DDBJ whole genome shotgun (WGS) entry which is preliminary data.</text>
</comment>
<feature type="transmembrane region" description="Helical" evidence="1">
    <location>
        <begin position="13"/>
        <end position="33"/>
    </location>
</feature>
<dbReference type="SUPFAM" id="SSF56601">
    <property type="entry name" value="beta-lactamase/transpeptidase-like"/>
    <property type="match status" value="1"/>
</dbReference>